<gene>
    <name evidence="5" type="ORF">JOB18_036823</name>
</gene>
<reference evidence="5 6" key="1">
    <citation type="journal article" date="2021" name="Sci. Rep.">
        <title>Chromosome anchoring in Senegalese sole (Solea senegalensis) reveals sex-associated markers and genome rearrangements in flatfish.</title>
        <authorList>
            <person name="Guerrero-Cozar I."/>
            <person name="Gomez-Garrido J."/>
            <person name="Berbel C."/>
            <person name="Martinez-Blanch J.F."/>
            <person name="Alioto T."/>
            <person name="Claros M.G."/>
            <person name="Gagnaire P.A."/>
            <person name="Manchado M."/>
        </authorList>
    </citation>
    <scope>NUCLEOTIDE SEQUENCE [LARGE SCALE GENOMIC DNA]</scope>
    <source>
        <strain evidence="5">Sse05_10M</strain>
    </source>
</reference>
<evidence type="ECO:0000313" key="5">
    <source>
        <dbReference type="EMBL" id="KAG7503349.1"/>
    </source>
</evidence>
<organism evidence="5 6">
    <name type="scientific">Solea senegalensis</name>
    <name type="common">Senegalese sole</name>
    <dbReference type="NCBI Taxonomy" id="28829"/>
    <lineage>
        <taxon>Eukaryota</taxon>
        <taxon>Metazoa</taxon>
        <taxon>Chordata</taxon>
        <taxon>Craniata</taxon>
        <taxon>Vertebrata</taxon>
        <taxon>Euteleostomi</taxon>
        <taxon>Actinopterygii</taxon>
        <taxon>Neopterygii</taxon>
        <taxon>Teleostei</taxon>
        <taxon>Neoteleostei</taxon>
        <taxon>Acanthomorphata</taxon>
        <taxon>Carangaria</taxon>
        <taxon>Pleuronectiformes</taxon>
        <taxon>Pleuronectoidei</taxon>
        <taxon>Soleidae</taxon>
        <taxon>Solea</taxon>
    </lineage>
</organism>
<dbReference type="InterPro" id="IPR007110">
    <property type="entry name" value="Ig-like_dom"/>
</dbReference>
<dbReference type="Pfam" id="PF13927">
    <property type="entry name" value="Ig_3"/>
    <property type="match status" value="1"/>
</dbReference>
<dbReference type="EMBL" id="JAGKHQ010000012">
    <property type="protein sequence ID" value="KAG7503349.1"/>
    <property type="molecule type" value="Genomic_DNA"/>
</dbReference>
<dbReference type="Proteomes" id="UP000693946">
    <property type="component" value="Linkage Group LG2"/>
</dbReference>
<feature type="chain" id="PRO_5044715139" evidence="2">
    <location>
        <begin position="30"/>
        <end position="217"/>
    </location>
</feature>
<comment type="caution">
    <text evidence="5">The sequence shown here is derived from an EMBL/GenBank/DDBJ whole genome shotgun (WGS) entry which is preliminary data.</text>
</comment>
<dbReference type="InterPro" id="IPR003599">
    <property type="entry name" value="Ig_sub"/>
</dbReference>
<dbReference type="PROSITE" id="PS50835">
    <property type="entry name" value="IG_LIKE"/>
    <property type="match status" value="1"/>
</dbReference>
<dbReference type="EMBL" id="JAGKHQ010000012">
    <property type="protein sequence ID" value="KAG7503348.1"/>
    <property type="molecule type" value="Genomic_DNA"/>
</dbReference>
<feature type="transmembrane region" description="Helical" evidence="1">
    <location>
        <begin position="144"/>
        <end position="167"/>
    </location>
</feature>
<keyword evidence="4" id="KW-0675">Receptor</keyword>
<name>A0AAV6RF52_SOLSE</name>
<proteinExistence type="predicted"/>
<keyword evidence="1" id="KW-0812">Transmembrane</keyword>
<keyword evidence="2" id="KW-0732">Signal</keyword>
<evidence type="ECO:0000313" key="6">
    <source>
        <dbReference type="Proteomes" id="UP000693946"/>
    </source>
</evidence>
<protein>
    <submittedName>
        <fullName evidence="4">Cell surface glycoprotein CD200 receptor 1-B-like</fullName>
    </submittedName>
</protein>
<feature type="domain" description="Ig-like" evidence="3">
    <location>
        <begin position="39"/>
        <end position="115"/>
    </location>
</feature>
<evidence type="ECO:0000256" key="2">
    <source>
        <dbReference type="SAM" id="SignalP"/>
    </source>
</evidence>
<keyword evidence="6" id="KW-1185">Reference proteome</keyword>
<dbReference type="SMART" id="SM00409">
    <property type="entry name" value="IG"/>
    <property type="match status" value="1"/>
</dbReference>
<accession>A0AAV6RF52</accession>
<keyword evidence="1" id="KW-0472">Membrane</keyword>
<evidence type="ECO:0000256" key="1">
    <source>
        <dbReference type="SAM" id="Phobius"/>
    </source>
</evidence>
<reference evidence="5" key="2">
    <citation type="submission" date="2021-03" db="EMBL/GenBank/DDBJ databases">
        <authorList>
            <person name="Guerrero-Cozar I."/>
            <person name="Gomez-Garrido J."/>
            <person name="Berbel C."/>
            <person name="Martinez-Blanch J.F."/>
            <person name="Alioto T."/>
            <person name="Claros M.G."/>
            <person name="Gagnaire P.A."/>
            <person name="Manchado M."/>
        </authorList>
    </citation>
    <scope>NUCLEOTIDE SEQUENCE</scope>
    <source>
        <strain evidence="5">Sse05_10M</strain>
        <tissue evidence="5">Blood</tissue>
    </source>
</reference>
<evidence type="ECO:0000259" key="3">
    <source>
        <dbReference type="PROSITE" id="PS50835"/>
    </source>
</evidence>
<keyword evidence="1" id="KW-1133">Transmembrane helix</keyword>
<evidence type="ECO:0000313" key="4">
    <source>
        <dbReference type="EMBL" id="KAG7503348.1"/>
    </source>
</evidence>
<sequence>MEDFYGHFSNKRTLSLICCMFWISSHADADVKTISAEVGTNVTLDCNVPNGTLNQLTWSKDGDHLISYNLERKLYISEAAKSLEINLSPSENHLYTLVIDSAHKNHTGNYTCDITLFEGVWDQKWELIIKSPREHNESGHWKQILIPVATAVPIASLLIFTFSFILVQRIYNQHSEQRRQPPMTGMWQEETGEHIYENSLEINVSQPSSYHYKPRGH</sequence>
<feature type="signal peptide" evidence="2">
    <location>
        <begin position="1"/>
        <end position="29"/>
    </location>
</feature>
<dbReference type="AlphaFoldDB" id="A0AAV6RF52"/>